<dbReference type="EMBL" id="OY882865">
    <property type="protein sequence ID" value="CAK6448174.1"/>
    <property type="molecule type" value="Genomic_DNA"/>
</dbReference>
<sequence>MEVSRLSLPKRAGGRGRGCQQTPNPEAGARTFPRCRGPRRRGGGLGIRLWLSHSHAPRPQQSPPAAAPPPRQRRPRLLPGPLPPRSGSDARPSGSACRRGVVLWGRGTGL</sequence>
<organism evidence="2 3">
    <name type="scientific">Pipistrellus nathusii</name>
    <name type="common">Nathusius' pipistrelle</name>
    <dbReference type="NCBI Taxonomy" id="59473"/>
    <lineage>
        <taxon>Eukaryota</taxon>
        <taxon>Metazoa</taxon>
        <taxon>Chordata</taxon>
        <taxon>Craniata</taxon>
        <taxon>Vertebrata</taxon>
        <taxon>Euteleostomi</taxon>
        <taxon>Mammalia</taxon>
        <taxon>Eutheria</taxon>
        <taxon>Laurasiatheria</taxon>
        <taxon>Chiroptera</taxon>
        <taxon>Yangochiroptera</taxon>
        <taxon>Vespertilionidae</taxon>
        <taxon>Pipistrellus</taxon>
    </lineage>
</organism>
<protein>
    <submittedName>
        <fullName evidence="2">Uncharacterized protein</fullName>
    </submittedName>
</protein>
<accession>A0ABP0ACD2</accession>
<dbReference type="Proteomes" id="UP001314169">
    <property type="component" value="Chromosome 8"/>
</dbReference>
<evidence type="ECO:0000313" key="2">
    <source>
        <dbReference type="EMBL" id="CAK6448174.1"/>
    </source>
</evidence>
<evidence type="ECO:0000256" key="1">
    <source>
        <dbReference type="SAM" id="MobiDB-lite"/>
    </source>
</evidence>
<proteinExistence type="predicted"/>
<reference evidence="2" key="1">
    <citation type="submission" date="2023-12" db="EMBL/GenBank/DDBJ databases">
        <authorList>
            <person name="Brown T."/>
        </authorList>
    </citation>
    <scope>NUCLEOTIDE SEQUENCE</scope>
</reference>
<feature type="region of interest" description="Disordered" evidence="1">
    <location>
        <begin position="1"/>
        <end position="110"/>
    </location>
</feature>
<evidence type="ECO:0000313" key="3">
    <source>
        <dbReference type="Proteomes" id="UP001314169"/>
    </source>
</evidence>
<feature type="compositionally biased region" description="Pro residues" evidence="1">
    <location>
        <begin position="60"/>
        <end position="70"/>
    </location>
</feature>
<name>A0ABP0ACD2_PIPNA</name>
<keyword evidence="3" id="KW-1185">Reference proteome</keyword>
<gene>
    <name evidence="2" type="ORF">MPIPNATIZW_LOCUS16480</name>
</gene>